<organism evidence="3 4">
    <name type="scientific">Aldrovandia affinis</name>
    <dbReference type="NCBI Taxonomy" id="143900"/>
    <lineage>
        <taxon>Eukaryota</taxon>
        <taxon>Metazoa</taxon>
        <taxon>Chordata</taxon>
        <taxon>Craniata</taxon>
        <taxon>Vertebrata</taxon>
        <taxon>Euteleostomi</taxon>
        <taxon>Actinopterygii</taxon>
        <taxon>Neopterygii</taxon>
        <taxon>Teleostei</taxon>
        <taxon>Notacanthiformes</taxon>
        <taxon>Halosauridae</taxon>
        <taxon>Aldrovandia</taxon>
    </lineage>
</organism>
<dbReference type="Proteomes" id="UP001221898">
    <property type="component" value="Unassembled WGS sequence"/>
</dbReference>
<dbReference type="Pfam" id="PF22078">
    <property type="entry name" value="Ribosomal_bL9m_C"/>
    <property type="match status" value="1"/>
</dbReference>
<feature type="region of interest" description="Disordered" evidence="1">
    <location>
        <begin position="59"/>
        <end position="80"/>
    </location>
</feature>
<proteinExistence type="predicted"/>
<evidence type="ECO:0000313" key="4">
    <source>
        <dbReference type="Proteomes" id="UP001221898"/>
    </source>
</evidence>
<dbReference type="InterPro" id="IPR054302">
    <property type="entry name" value="Ribosomal_bL9m_C"/>
</dbReference>
<dbReference type="AlphaFoldDB" id="A0AAD7R1X7"/>
<gene>
    <name evidence="3" type="ORF">AAFF_G00062470</name>
</gene>
<accession>A0AAD7R1X7</accession>
<evidence type="ECO:0000313" key="3">
    <source>
        <dbReference type="EMBL" id="KAJ8355356.1"/>
    </source>
</evidence>
<protein>
    <recommendedName>
        <fullName evidence="2">Large ribosomal subunit protein bL9m C-terminal domain-containing protein</fullName>
    </recommendedName>
</protein>
<evidence type="ECO:0000256" key="1">
    <source>
        <dbReference type="SAM" id="MobiDB-lite"/>
    </source>
</evidence>
<comment type="caution">
    <text evidence="3">The sequence shown here is derived from an EMBL/GenBank/DDBJ whole genome shotgun (WGS) entry which is preliminary data.</text>
</comment>
<dbReference type="EMBL" id="JAINUG010001384">
    <property type="protein sequence ID" value="KAJ8355356.1"/>
    <property type="molecule type" value="Genomic_DNA"/>
</dbReference>
<feature type="domain" description="Large ribosomal subunit protein bL9m C-terminal" evidence="2">
    <location>
        <begin position="18"/>
        <end position="47"/>
    </location>
</feature>
<sequence length="80" mass="9316">MFLEERKQLVEGKAEDRVQTRTGELGEYWCEVTVNGMDTVRVPMSVVKFVNPRTLRHQRWLREQPEAQTTGSEEPAKDNP</sequence>
<keyword evidence="4" id="KW-1185">Reference proteome</keyword>
<name>A0AAD7R1X7_9TELE</name>
<reference evidence="3" key="1">
    <citation type="journal article" date="2023" name="Science">
        <title>Genome structures resolve the early diversification of teleost fishes.</title>
        <authorList>
            <person name="Parey E."/>
            <person name="Louis A."/>
            <person name="Montfort J."/>
            <person name="Bouchez O."/>
            <person name="Roques C."/>
            <person name="Iampietro C."/>
            <person name="Lluch J."/>
            <person name="Castinel A."/>
            <person name="Donnadieu C."/>
            <person name="Desvignes T."/>
            <person name="Floi Bucao C."/>
            <person name="Jouanno E."/>
            <person name="Wen M."/>
            <person name="Mejri S."/>
            <person name="Dirks R."/>
            <person name="Jansen H."/>
            <person name="Henkel C."/>
            <person name="Chen W.J."/>
            <person name="Zahm M."/>
            <person name="Cabau C."/>
            <person name="Klopp C."/>
            <person name="Thompson A.W."/>
            <person name="Robinson-Rechavi M."/>
            <person name="Braasch I."/>
            <person name="Lecointre G."/>
            <person name="Bobe J."/>
            <person name="Postlethwait J.H."/>
            <person name="Berthelot C."/>
            <person name="Roest Crollius H."/>
            <person name="Guiguen Y."/>
        </authorList>
    </citation>
    <scope>NUCLEOTIDE SEQUENCE</scope>
    <source>
        <strain evidence="3">NC1722</strain>
    </source>
</reference>
<evidence type="ECO:0000259" key="2">
    <source>
        <dbReference type="Pfam" id="PF22078"/>
    </source>
</evidence>